<dbReference type="AlphaFoldDB" id="A0A4R1FS45"/>
<dbReference type="PANTHER" id="PTHR43559">
    <property type="entry name" value="HYDROLASE YCAC-RELATED"/>
    <property type="match status" value="1"/>
</dbReference>
<keyword evidence="3" id="KW-1185">Reference proteome</keyword>
<dbReference type="Gene3D" id="3.40.50.850">
    <property type="entry name" value="Isochorismatase-like"/>
    <property type="match status" value="1"/>
</dbReference>
<comment type="caution">
    <text evidence="2">The sequence shown here is derived from an EMBL/GenBank/DDBJ whole genome shotgun (WGS) entry which is preliminary data.</text>
</comment>
<gene>
    <name evidence="2" type="ORF">EV694_2160</name>
</gene>
<proteinExistence type="predicted"/>
<protein>
    <submittedName>
        <fullName evidence="2">Nicotinamidase-related amidase</fullName>
    </submittedName>
</protein>
<dbReference type="PANTHER" id="PTHR43559:SF1">
    <property type="entry name" value="HYDROLASE"/>
    <property type="match status" value="1"/>
</dbReference>
<dbReference type="InterPro" id="IPR036380">
    <property type="entry name" value="Isochorismatase-like_sf"/>
</dbReference>
<dbReference type="Pfam" id="PF00857">
    <property type="entry name" value="Isochorismatase"/>
    <property type="match status" value="1"/>
</dbReference>
<feature type="domain" description="Isochorismatase-like" evidence="1">
    <location>
        <begin position="15"/>
        <end position="167"/>
    </location>
</feature>
<organism evidence="2 3">
    <name type="scientific">Volucribacter psittacicida</name>
    <dbReference type="NCBI Taxonomy" id="203482"/>
    <lineage>
        <taxon>Bacteria</taxon>
        <taxon>Pseudomonadati</taxon>
        <taxon>Pseudomonadota</taxon>
        <taxon>Gammaproteobacteria</taxon>
        <taxon>Pasteurellales</taxon>
        <taxon>Pasteurellaceae</taxon>
        <taxon>Volucribacter</taxon>
    </lineage>
</organism>
<evidence type="ECO:0000313" key="2">
    <source>
        <dbReference type="EMBL" id="TCJ94021.1"/>
    </source>
</evidence>
<reference evidence="2 3" key="1">
    <citation type="submission" date="2019-03" db="EMBL/GenBank/DDBJ databases">
        <title>Genomic Encyclopedia of Type Strains, Phase IV (KMG-IV): sequencing the most valuable type-strain genomes for metagenomic binning, comparative biology and taxonomic classification.</title>
        <authorList>
            <person name="Goeker M."/>
        </authorList>
    </citation>
    <scope>NUCLEOTIDE SEQUENCE [LARGE SCALE GENOMIC DNA]</scope>
    <source>
        <strain evidence="2 3">DSM 15534</strain>
    </source>
</reference>
<dbReference type="RefSeq" id="WP_132692310.1">
    <property type="nucleotide sequence ID" value="NZ_SMFT01000008.1"/>
</dbReference>
<evidence type="ECO:0000313" key="3">
    <source>
        <dbReference type="Proteomes" id="UP000294702"/>
    </source>
</evidence>
<dbReference type="InterPro" id="IPR000868">
    <property type="entry name" value="Isochorismatase-like_dom"/>
</dbReference>
<dbReference type="SUPFAM" id="SSF52499">
    <property type="entry name" value="Isochorismatase-like hydrolases"/>
    <property type="match status" value="1"/>
</dbReference>
<dbReference type="InterPro" id="IPR053152">
    <property type="entry name" value="Hydrolase_YcaC-like"/>
</dbReference>
<name>A0A4R1FS45_9PAST</name>
<accession>A0A4R1FS45</accession>
<dbReference type="EMBL" id="SMFT01000008">
    <property type="protein sequence ID" value="TCJ94021.1"/>
    <property type="molecule type" value="Genomic_DNA"/>
</dbReference>
<dbReference type="Proteomes" id="UP000294702">
    <property type="component" value="Unassembled WGS sequence"/>
</dbReference>
<sequence length="208" mass="22691">MHNQYEYGRLTPANTALLMVDHQTGISNGVTDLSQIEFRHNVFALAKIAKLYQLPTIFTTSQADGPNGPLLEGLSAILPQAPIIHRPGEINAFDHAEFAQAVAKTERKKLLIAGVSTEVCVAFAVLSALQAGYDVYPVIDASGTWNTLVRDIAVQRMVQAGAKPITWIAAGAELQQDWRQTTGEGFAEIMAQHSFYGNVITSFVHQQK</sequence>
<dbReference type="OrthoDB" id="9789777at2"/>
<evidence type="ECO:0000259" key="1">
    <source>
        <dbReference type="Pfam" id="PF00857"/>
    </source>
</evidence>